<evidence type="ECO:0000256" key="3">
    <source>
        <dbReference type="ARBA" id="ARBA00022679"/>
    </source>
</evidence>
<dbReference type="SUPFAM" id="SSF48013">
    <property type="entry name" value="NusB-like"/>
    <property type="match status" value="1"/>
</dbReference>
<dbReference type="FunFam" id="3.40.50.150:FF:000257">
    <property type="entry name" value="16S rRNA methyltransferase"/>
    <property type="match status" value="1"/>
</dbReference>
<comment type="caution">
    <text evidence="8">The sequence shown here is derived from an EMBL/GenBank/DDBJ whole genome shotgun (WGS) entry which is preliminary data.</text>
</comment>
<dbReference type="InterPro" id="IPR029063">
    <property type="entry name" value="SAM-dependent_MTases_sf"/>
</dbReference>
<dbReference type="EMBL" id="LANI01000025">
    <property type="protein sequence ID" value="KKJ75842.1"/>
    <property type="molecule type" value="Genomic_DNA"/>
</dbReference>
<dbReference type="CDD" id="cd02440">
    <property type="entry name" value="AdoMet_MTases"/>
    <property type="match status" value="1"/>
</dbReference>
<evidence type="ECO:0000313" key="9">
    <source>
        <dbReference type="Proteomes" id="UP000034491"/>
    </source>
</evidence>
<feature type="binding site" evidence="6">
    <location>
        <position position="276"/>
    </location>
    <ligand>
        <name>S-adenosyl-L-methionine</name>
        <dbReference type="ChEBI" id="CHEBI:59789"/>
    </ligand>
</feature>
<keyword evidence="4 6" id="KW-0949">S-adenosyl-L-methionine</keyword>
<feature type="binding site" evidence="6">
    <location>
        <position position="250"/>
    </location>
    <ligand>
        <name>S-adenosyl-L-methionine</name>
        <dbReference type="ChEBI" id="CHEBI:59789"/>
    </ligand>
</feature>
<dbReference type="PROSITE" id="PS51686">
    <property type="entry name" value="SAM_MT_RSMB_NOP"/>
    <property type="match status" value="1"/>
</dbReference>
<feature type="domain" description="SAM-dependent MTase RsmB/NOP-type" evidence="7">
    <location>
        <begin position="120"/>
        <end position="417"/>
    </location>
</feature>
<dbReference type="InterPro" id="IPR001678">
    <property type="entry name" value="MeTrfase_RsmB-F_NOP2_dom"/>
</dbReference>
<evidence type="ECO:0000256" key="1">
    <source>
        <dbReference type="ARBA" id="ARBA00007494"/>
    </source>
</evidence>
<dbReference type="GO" id="GO:0008173">
    <property type="term" value="F:RNA methyltransferase activity"/>
    <property type="evidence" value="ECO:0007669"/>
    <property type="project" value="InterPro"/>
</dbReference>
<reference evidence="8 9" key="1">
    <citation type="submission" date="2015-03" db="EMBL/GenBank/DDBJ databases">
        <title>Genome sequence of Kiloniella sp. P1-1, isolated from the gut microflora of Pacific white shrimp, Penaeus vannamei.</title>
        <authorList>
            <person name="Shao Z."/>
            <person name="Wang L."/>
            <person name="Li X."/>
        </authorList>
    </citation>
    <scope>NUCLEOTIDE SEQUENCE [LARGE SCALE GENOMIC DNA]</scope>
    <source>
        <strain evidence="8 9">P1-1</strain>
    </source>
</reference>
<dbReference type="GO" id="GO:0006355">
    <property type="term" value="P:regulation of DNA-templated transcription"/>
    <property type="evidence" value="ECO:0007669"/>
    <property type="project" value="InterPro"/>
</dbReference>
<dbReference type="Gene3D" id="3.40.50.150">
    <property type="entry name" value="Vaccinia Virus protein VP39"/>
    <property type="match status" value="1"/>
</dbReference>
<dbReference type="PRINTS" id="PR02008">
    <property type="entry name" value="RCMTFAMILY"/>
</dbReference>
<dbReference type="Pfam" id="PF01029">
    <property type="entry name" value="NusB"/>
    <property type="match status" value="1"/>
</dbReference>
<organism evidence="8 9">
    <name type="scientific">Kiloniella litopenaei</name>
    <dbReference type="NCBI Taxonomy" id="1549748"/>
    <lineage>
        <taxon>Bacteria</taxon>
        <taxon>Pseudomonadati</taxon>
        <taxon>Pseudomonadota</taxon>
        <taxon>Alphaproteobacteria</taxon>
        <taxon>Rhodospirillales</taxon>
        <taxon>Kiloniellaceae</taxon>
        <taxon>Kiloniella</taxon>
    </lineage>
</organism>
<protein>
    <submittedName>
        <fullName evidence="8">MFS transporter</fullName>
    </submittedName>
</protein>
<keyword evidence="5 6" id="KW-0694">RNA-binding</keyword>
<keyword evidence="2 6" id="KW-0489">Methyltransferase</keyword>
<evidence type="ECO:0000259" key="7">
    <source>
        <dbReference type="PROSITE" id="PS51686"/>
    </source>
</evidence>
<dbReference type="GO" id="GO:0003723">
    <property type="term" value="F:RNA binding"/>
    <property type="evidence" value="ECO:0007669"/>
    <property type="project" value="UniProtKB-UniRule"/>
</dbReference>
<evidence type="ECO:0000256" key="6">
    <source>
        <dbReference type="PROSITE-ProRule" id="PRU01023"/>
    </source>
</evidence>
<dbReference type="InterPro" id="IPR006027">
    <property type="entry name" value="NusB_RsmB_TIM44"/>
</dbReference>
<evidence type="ECO:0000256" key="4">
    <source>
        <dbReference type="ARBA" id="ARBA00022691"/>
    </source>
</evidence>
<feature type="binding site" evidence="6">
    <location>
        <begin position="229"/>
        <end position="235"/>
    </location>
    <ligand>
        <name>S-adenosyl-L-methionine</name>
        <dbReference type="ChEBI" id="CHEBI:59789"/>
    </ligand>
</feature>
<dbReference type="GO" id="GO:0001510">
    <property type="term" value="P:RNA methylation"/>
    <property type="evidence" value="ECO:0007669"/>
    <property type="project" value="InterPro"/>
</dbReference>
<evidence type="ECO:0000256" key="2">
    <source>
        <dbReference type="ARBA" id="ARBA00022603"/>
    </source>
</evidence>
<dbReference type="PANTHER" id="PTHR22807:SF61">
    <property type="entry name" value="NOL1_NOP2_SUN FAMILY PROTEIN _ ANTITERMINATION NUSB DOMAIN-CONTAINING PROTEIN"/>
    <property type="match status" value="1"/>
</dbReference>
<keyword evidence="9" id="KW-1185">Reference proteome</keyword>
<dbReference type="InterPro" id="IPR018314">
    <property type="entry name" value="RsmB/NOL1/NOP2-like_CS"/>
</dbReference>
<dbReference type="PROSITE" id="PS01153">
    <property type="entry name" value="NOL1_NOP2_SUN"/>
    <property type="match status" value="1"/>
</dbReference>
<keyword evidence="3 6" id="KW-0808">Transferase</keyword>
<dbReference type="PANTHER" id="PTHR22807">
    <property type="entry name" value="NOP2 YEAST -RELATED NOL1/NOP2/FMU SUN DOMAIN-CONTAINING"/>
    <property type="match status" value="1"/>
</dbReference>
<comment type="similarity">
    <text evidence="1 6">Belongs to the class I-like SAM-binding methyltransferase superfamily. RsmB/NOP family.</text>
</comment>
<feature type="binding site" evidence="6">
    <location>
        <position position="292"/>
    </location>
    <ligand>
        <name>S-adenosyl-L-methionine</name>
        <dbReference type="ChEBI" id="CHEBI:59789"/>
    </ligand>
</feature>
<dbReference type="InterPro" id="IPR049560">
    <property type="entry name" value="MeTrfase_RsmB-F_NOP2_cat"/>
</dbReference>
<dbReference type="InterPro" id="IPR023267">
    <property type="entry name" value="RCMT"/>
</dbReference>
<gene>
    <name evidence="8" type="ORF">WH95_16305</name>
</gene>
<feature type="active site" description="Nucleophile" evidence="6">
    <location>
        <position position="345"/>
    </location>
</feature>
<dbReference type="Gene3D" id="1.10.940.10">
    <property type="entry name" value="NusB-like"/>
    <property type="match status" value="1"/>
</dbReference>
<dbReference type="Proteomes" id="UP000034491">
    <property type="component" value="Unassembled WGS sequence"/>
</dbReference>
<dbReference type="STRING" id="1549748.WH95_16305"/>
<evidence type="ECO:0000256" key="5">
    <source>
        <dbReference type="ARBA" id="ARBA00022884"/>
    </source>
</evidence>
<dbReference type="SUPFAM" id="SSF53335">
    <property type="entry name" value="S-adenosyl-L-methionine-dependent methyltransferases"/>
    <property type="match status" value="1"/>
</dbReference>
<dbReference type="InterPro" id="IPR035926">
    <property type="entry name" value="NusB-like_sf"/>
</dbReference>
<name>A0A0M2R1U1_9PROT</name>
<sequence>MREQQTLDEALNNNKADFESMERRDRAFTRLLISTLMRRLGQIDKAINACMKRRLPAKMADVRDIIRLGAVQLLYLDTPPHAAVSTSLDLARGPKLSGNKPVMNAVLRRLSREGKDMLAKMDESQDNLPNWLWKKWVETYGEETAKAISLSHLSEAPLDLTVKESPEEWAEKLGGVVTSGNSIRLPAGTGDPVFLEGYDEGHWWVQDFAASLPALLLGSVKDKKVGDICAAPGGKTAELVTAGAKVTAVDSSAKRLTRVHENLERLQLNAEVIQADATTWQPKEEFDAILLDAPCSATGTLRKHPELGRIKRSDDIKTLADLQRELLENCANMVKIGGTIVYATCSLEPEEGQYQIERFLKKNRTRFERVPVKPQELGNADWLEMLLTKEGDLRCLPCHRHDEGGMDGFYACRLRRIA</sequence>
<dbReference type="AlphaFoldDB" id="A0A0M2R1U1"/>
<dbReference type="Pfam" id="PF01189">
    <property type="entry name" value="Methyltr_RsmB-F"/>
    <property type="match status" value="1"/>
</dbReference>
<dbReference type="PATRIC" id="fig|1549748.8.peg.2025"/>
<evidence type="ECO:0000313" key="8">
    <source>
        <dbReference type="EMBL" id="KKJ75842.1"/>
    </source>
</evidence>
<proteinExistence type="inferred from homology"/>
<accession>A0A0M2R1U1</accession>